<gene>
    <name evidence="2" type="ORF">J437_LFUL017361</name>
</gene>
<proteinExistence type="predicted"/>
<accession>A0A8K0KPU8</accession>
<keyword evidence="1" id="KW-1133">Transmembrane helix</keyword>
<organism evidence="2 3">
    <name type="scientific">Ladona fulva</name>
    <name type="common">Scarce chaser dragonfly</name>
    <name type="synonym">Libellula fulva</name>
    <dbReference type="NCBI Taxonomy" id="123851"/>
    <lineage>
        <taxon>Eukaryota</taxon>
        <taxon>Metazoa</taxon>
        <taxon>Ecdysozoa</taxon>
        <taxon>Arthropoda</taxon>
        <taxon>Hexapoda</taxon>
        <taxon>Insecta</taxon>
        <taxon>Pterygota</taxon>
        <taxon>Palaeoptera</taxon>
        <taxon>Odonata</taxon>
        <taxon>Epiprocta</taxon>
        <taxon>Anisoptera</taxon>
        <taxon>Libelluloidea</taxon>
        <taxon>Libellulidae</taxon>
        <taxon>Ladona</taxon>
    </lineage>
</organism>
<feature type="transmembrane region" description="Helical" evidence="1">
    <location>
        <begin position="110"/>
        <end position="131"/>
    </location>
</feature>
<dbReference type="OrthoDB" id="427071at2759"/>
<protein>
    <submittedName>
        <fullName evidence="2">Uncharacterized protein</fullName>
    </submittedName>
</protein>
<name>A0A8K0KPU8_LADFU</name>
<keyword evidence="1" id="KW-0812">Transmembrane</keyword>
<reference evidence="2" key="2">
    <citation type="submission" date="2017-10" db="EMBL/GenBank/DDBJ databases">
        <title>Ladona fulva Genome sequencing and assembly.</title>
        <authorList>
            <person name="Murali S."/>
            <person name="Richards S."/>
            <person name="Bandaranaike D."/>
            <person name="Bellair M."/>
            <person name="Blankenburg K."/>
            <person name="Chao H."/>
            <person name="Dinh H."/>
            <person name="Doddapaneni H."/>
            <person name="Dugan-Rocha S."/>
            <person name="Elkadiri S."/>
            <person name="Gnanaolivu R."/>
            <person name="Hernandez B."/>
            <person name="Skinner E."/>
            <person name="Javaid M."/>
            <person name="Lee S."/>
            <person name="Li M."/>
            <person name="Ming W."/>
            <person name="Munidasa M."/>
            <person name="Muniz J."/>
            <person name="Nguyen L."/>
            <person name="Hughes D."/>
            <person name="Osuji N."/>
            <person name="Pu L.-L."/>
            <person name="Puazo M."/>
            <person name="Qu C."/>
            <person name="Quiroz J."/>
            <person name="Raj R."/>
            <person name="Weissenberger G."/>
            <person name="Xin Y."/>
            <person name="Zou X."/>
            <person name="Han Y."/>
            <person name="Worley K."/>
            <person name="Muzny D."/>
            <person name="Gibbs R."/>
        </authorList>
    </citation>
    <scope>NUCLEOTIDE SEQUENCE</scope>
    <source>
        <strain evidence="2">Sampled in the wild</strain>
    </source>
</reference>
<evidence type="ECO:0000313" key="3">
    <source>
        <dbReference type="Proteomes" id="UP000792457"/>
    </source>
</evidence>
<dbReference type="EMBL" id="KZ309300">
    <property type="protein sequence ID" value="KAG8238193.1"/>
    <property type="molecule type" value="Genomic_DNA"/>
</dbReference>
<evidence type="ECO:0000256" key="1">
    <source>
        <dbReference type="SAM" id="Phobius"/>
    </source>
</evidence>
<reference evidence="2" key="1">
    <citation type="submission" date="2013-04" db="EMBL/GenBank/DDBJ databases">
        <authorList>
            <person name="Qu J."/>
            <person name="Murali S.C."/>
            <person name="Bandaranaike D."/>
            <person name="Bellair M."/>
            <person name="Blankenburg K."/>
            <person name="Chao H."/>
            <person name="Dinh H."/>
            <person name="Doddapaneni H."/>
            <person name="Downs B."/>
            <person name="Dugan-Rocha S."/>
            <person name="Elkadiri S."/>
            <person name="Gnanaolivu R.D."/>
            <person name="Hernandez B."/>
            <person name="Javaid M."/>
            <person name="Jayaseelan J.C."/>
            <person name="Lee S."/>
            <person name="Li M."/>
            <person name="Ming W."/>
            <person name="Munidasa M."/>
            <person name="Muniz J."/>
            <person name="Nguyen L."/>
            <person name="Ongeri F."/>
            <person name="Osuji N."/>
            <person name="Pu L.-L."/>
            <person name="Puazo M."/>
            <person name="Qu C."/>
            <person name="Quiroz J."/>
            <person name="Raj R."/>
            <person name="Weissenberger G."/>
            <person name="Xin Y."/>
            <person name="Zou X."/>
            <person name="Han Y."/>
            <person name="Richards S."/>
            <person name="Worley K."/>
            <person name="Muzny D."/>
            <person name="Gibbs R."/>
        </authorList>
    </citation>
    <scope>NUCLEOTIDE SEQUENCE</scope>
    <source>
        <strain evidence="2">Sampled in the wild</strain>
    </source>
</reference>
<keyword evidence="1" id="KW-0472">Membrane</keyword>
<dbReference type="AlphaFoldDB" id="A0A8K0KPU8"/>
<keyword evidence="3" id="KW-1185">Reference proteome</keyword>
<evidence type="ECO:0000313" key="2">
    <source>
        <dbReference type="EMBL" id="KAG8238193.1"/>
    </source>
</evidence>
<dbReference type="Proteomes" id="UP000792457">
    <property type="component" value="Unassembled WGS sequence"/>
</dbReference>
<comment type="caution">
    <text evidence="2">The sequence shown here is derived from an EMBL/GenBank/DDBJ whole genome shotgun (WGS) entry which is preliminary data.</text>
</comment>
<sequence length="186" mass="20787">MSLGLHKITPYGETLVSSAVFVEDLYNYFNFSGTESLDSDGISIISESEEEELKLLPCNSAVIEDRPCSRSSNKYFDETDTASQHSMQDVPVFNNKKYKHHPNNNLNTSLNVLLIVAWAAVIGLGMGHFLGLQEECPSGIKADERIKIDVQTEELSVGLLKKLELENTALKEQFANLQKSKIFPLY</sequence>